<keyword evidence="3" id="KW-1185">Reference proteome</keyword>
<evidence type="ECO:0008006" key="4">
    <source>
        <dbReference type="Google" id="ProtNLM"/>
    </source>
</evidence>
<sequence>MTGIGAGDQVPEAGNYPSGRVPFHPARHARERPTTMTTRRRSTSCTSTDPPVPGEVVLGVDTHGEVHVAAVISPLGKVLGTESFPATAAGYR</sequence>
<evidence type="ECO:0000313" key="3">
    <source>
        <dbReference type="Proteomes" id="UP000606194"/>
    </source>
</evidence>
<reference evidence="2" key="1">
    <citation type="journal article" date="2014" name="Int. J. Syst. Evol. Microbiol.">
        <title>Complete genome sequence of Corynebacterium casei LMG S-19264T (=DSM 44701T), isolated from a smear-ripened cheese.</title>
        <authorList>
            <consortium name="US DOE Joint Genome Institute (JGI-PGF)"/>
            <person name="Walter F."/>
            <person name="Albersmeier A."/>
            <person name="Kalinowski J."/>
            <person name="Ruckert C."/>
        </authorList>
    </citation>
    <scope>NUCLEOTIDE SEQUENCE</scope>
    <source>
        <strain evidence="2">JCM 4386</strain>
    </source>
</reference>
<gene>
    <name evidence="2" type="ORF">GCM10010269_46980</name>
</gene>
<name>A0A918FZF4_9ACTN</name>
<comment type="caution">
    <text evidence="2">The sequence shown here is derived from an EMBL/GenBank/DDBJ whole genome shotgun (WGS) entry which is preliminary data.</text>
</comment>
<feature type="region of interest" description="Disordered" evidence="1">
    <location>
        <begin position="1"/>
        <end position="54"/>
    </location>
</feature>
<dbReference type="Proteomes" id="UP000606194">
    <property type="component" value="Unassembled WGS sequence"/>
</dbReference>
<protein>
    <recommendedName>
        <fullName evidence="4">Transposase</fullName>
    </recommendedName>
</protein>
<evidence type="ECO:0000313" key="2">
    <source>
        <dbReference type="EMBL" id="GGS02700.1"/>
    </source>
</evidence>
<organism evidence="2 3">
    <name type="scientific">Streptomyces humidus</name>
    <dbReference type="NCBI Taxonomy" id="52259"/>
    <lineage>
        <taxon>Bacteria</taxon>
        <taxon>Bacillati</taxon>
        <taxon>Actinomycetota</taxon>
        <taxon>Actinomycetes</taxon>
        <taxon>Kitasatosporales</taxon>
        <taxon>Streptomycetaceae</taxon>
        <taxon>Streptomyces</taxon>
    </lineage>
</organism>
<dbReference type="EMBL" id="BMTL01000020">
    <property type="protein sequence ID" value="GGS02700.1"/>
    <property type="molecule type" value="Genomic_DNA"/>
</dbReference>
<accession>A0A918FZF4</accession>
<dbReference type="AlphaFoldDB" id="A0A918FZF4"/>
<reference evidence="2" key="2">
    <citation type="submission" date="2020-09" db="EMBL/GenBank/DDBJ databases">
        <authorList>
            <person name="Sun Q."/>
            <person name="Ohkuma M."/>
        </authorList>
    </citation>
    <scope>NUCLEOTIDE SEQUENCE</scope>
    <source>
        <strain evidence="2">JCM 4386</strain>
    </source>
</reference>
<evidence type="ECO:0000256" key="1">
    <source>
        <dbReference type="SAM" id="MobiDB-lite"/>
    </source>
</evidence>
<proteinExistence type="predicted"/>